<feature type="region of interest" description="Disordered" evidence="1">
    <location>
        <begin position="237"/>
        <end position="262"/>
    </location>
</feature>
<name>A0A0A2LNE7_PENIT</name>
<gene>
    <name evidence="2" type="ORF">PITC_060210</name>
</gene>
<evidence type="ECO:0000313" key="3">
    <source>
        <dbReference type="Proteomes" id="UP000030104"/>
    </source>
</evidence>
<dbReference type="Proteomes" id="UP000030104">
    <property type="component" value="Unassembled WGS sequence"/>
</dbReference>
<dbReference type="PhylomeDB" id="A0A0A2LNE7"/>
<protein>
    <submittedName>
        <fullName evidence="2">Uncharacterized protein</fullName>
    </submittedName>
</protein>
<proteinExistence type="predicted"/>
<evidence type="ECO:0000313" key="2">
    <source>
        <dbReference type="EMBL" id="KGO77840.1"/>
    </source>
</evidence>
<feature type="compositionally biased region" description="Low complexity" evidence="1">
    <location>
        <begin position="250"/>
        <end position="262"/>
    </location>
</feature>
<dbReference type="HOGENOM" id="CLU_072129_0_0_1"/>
<sequence length="286" mass="32188">MASSREPLMFPTLAVEDPQFKDVETIFHLTQATNTDWEQFRVSFEIPDDCKSTFDMLDTSVSQSDGKHVIALRLRLCMIIGVVHSTPPDPLSSHLARIPISPKCRFSFEPAIYKGKKHCLRGFPDWSLWYSPFEMKTDVAVNFVIVEAETKQVAHSTAQTLAYMGMIHAQRRYEGKADCTVFGLSTDNEQFHFIRINSNGEWCQLNRNYSDHFQEIVETLAYIHKCASALSVSDHGHTSENARVEDGPATTKGSGKGSSSDKTWSVFHVEDNLHAFKASDDSDDNS</sequence>
<comment type="caution">
    <text evidence="2">The sequence shown here is derived from an EMBL/GenBank/DDBJ whole genome shotgun (WGS) entry which is preliminary data.</text>
</comment>
<evidence type="ECO:0000256" key="1">
    <source>
        <dbReference type="SAM" id="MobiDB-lite"/>
    </source>
</evidence>
<dbReference type="OMA" id="TDNEQFH"/>
<dbReference type="OrthoDB" id="4367035at2759"/>
<keyword evidence="3" id="KW-1185">Reference proteome</keyword>
<dbReference type="EMBL" id="JQGA01000088">
    <property type="protein sequence ID" value="KGO77840.1"/>
    <property type="molecule type" value="Genomic_DNA"/>
</dbReference>
<reference evidence="2 3" key="1">
    <citation type="journal article" date="2015" name="Mol. Plant Microbe Interact.">
        <title>Genome, transcriptome, and functional analyses of Penicillium expansum provide new insights into secondary metabolism and pathogenicity.</title>
        <authorList>
            <person name="Ballester A.R."/>
            <person name="Marcet-Houben M."/>
            <person name="Levin E."/>
            <person name="Sela N."/>
            <person name="Selma-Lazaro C."/>
            <person name="Carmona L."/>
            <person name="Wisniewski M."/>
            <person name="Droby S."/>
            <person name="Gonzalez-Candelas L."/>
            <person name="Gabaldon T."/>
        </authorList>
    </citation>
    <scope>NUCLEOTIDE SEQUENCE [LARGE SCALE GENOMIC DNA]</scope>
    <source>
        <strain evidence="2 3">PHI-1</strain>
    </source>
</reference>
<dbReference type="AlphaFoldDB" id="A0A0A2LNE7"/>
<accession>A0A0A2LNE7</accession>
<feature type="compositionally biased region" description="Basic and acidic residues" evidence="1">
    <location>
        <begin position="237"/>
        <end position="246"/>
    </location>
</feature>
<organism evidence="2 3">
    <name type="scientific">Penicillium italicum</name>
    <name type="common">Blue mold</name>
    <dbReference type="NCBI Taxonomy" id="40296"/>
    <lineage>
        <taxon>Eukaryota</taxon>
        <taxon>Fungi</taxon>
        <taxon>Dikarya</taxon>
        <taxon>Ascomycota</taxon>
        <taxon>Pezizomycotina</taxon>
        <taxon>Eurotiomycetes</taxon>
        <taxon>Eurotiomycetidae</taxon>
        <taxon>Eurotiales</taxon>
        <taxon>Aspergillaceae</taxon>
        <taxon>Penicillium</taxon>
    </lineage>
</organism>